<accession>W6NH51</accession>
<evidence type="ECO:0000313" key="5">
    <source>
        <dbReference type="Proteomes" id="UP000019482"/>
    </source>
</evidence>
<evidence type="ECO:0000313" key="4">
    <source>
        <dbReference type="EMBL" id="CDL91432.1"/>
    </source>
</evidence>
<dbReference type="GeneID" id="29420273"/>
<dbReference type="SMART" id="SM00283">
    <property type="entry name" value="MA"/>
    <property type="match status" value="1"/>
</dbReference>
<evidence type="ECO:0000256" key="1">
    <source>
        <dbReference type="ARBA" id="ARBA00023224"/>
    </source>
</evidence>
<dbReference type="GO" id="GO:0007165">
    <property type="term" value="P:signal transduction"/>
    <property type="evidence" value="ECO:0007669"/>
    <property type="project" value="UniProtKB-KW"/>
</dbReference>
<comment type="caution">
    <text evidence="4">The sequence shown here is derived from an EMBL/GenBank/DDBJ whole genome shotgun (WGS) entry which is preliminary data.</text>
</comment>
<dbReference type="InterPro" id="IPR029151">
    <property type="entry name" value="Sensor-like_sf"/>
</dbReference>
<protein>
    <submittedName>
        <fullName evidence="4">Methyl-accepting chemotaxis protein</fullName>
    </submittedName>
</protein>
<evidence type="ECO:0000256" key="2">
    <source>
        <dbReference type="PROSITE-ProRule" id="PRU00284"/>
    </source>
</evidence>
<dbReference type="PANTHER" id="PTHR32089">
    <property type="entry name" value="METHYL-ACCEPTING CHEMOTAXIS PROTEIN MCPB"/>
    <property type="match status" value="1"/>
</dbReference>
<dbReference type="PANTHER" id="PTHR32089:SF112">
    <property type="entry name" value="LYSOZYME-LIKE PROTEIN-RELATED"/>
    <property type="match status" value="1"/>
</dbReference>
<dbReference type="SUPFAM" id="SSF58104">
    <property type="entry name" value="Methyl-accepting chemotaxis protein (MCP) signaling domain"/>
    <property type="match status" value="1"/>
</dbReference>
<dbReference type="GO" id="GO:0016020">
    <property type="term" value="C:membrane"/>
    <property type="evidence" value="ECO:0007669"/>
    <property type="project" value="InterPro"/>
</dbReference>
<dbReference type="EMBL" id="CBXI010000024">
    <property type="protein sequence ID" value="CDL91432.1"/>
    <property type="molecule type" value="Genomic_DNA"/>
</dbReference>
<evidence type="ECO:0000259" key="3">
    <source>
        <dbReference type="PROSITE" id="PS50111"/>
    </source>
</evidence>
<feature type="domain" description="Methyl-accepting transducer" evidence="3">
    <location>
        <begin position="113"/>
        <end position="274"/>
    </location>
</feature>
<dbReference type="Proteomes" id="UP000019482">
    <property type="component" value="Unassembled WGS sequence"/>
</dbReference>
<keyword evidence="5" id="KW-1185">Reference proteome</keyword>
<organism evidence="4 5">
    <name type="scientific">Clostridium tyrobutyricum DIVETGP</name>
    <dbReference type="NCBI Taxonomy" id="1408889"/>
    <lineage>
        <taxon>Bacteria</taxon>
        <taxon>Bacillati</taxon>
        <taxon>Bacillota</taxon>
        <taxon>Clostridia</taxon>
        <taxon>Eubacteriales</taxon>
        <taxon>Clostridiaceae</taxon>
        <taxon>Clostridium</taxon>
    </lineage>
</organism>
<dbReference type="SUPFAM" id="SSF103190">
    <property type="entry name" value="Sensory domain-like"/>
    <property type="match status" value="1"/>
</dbReference>
<dbReference type="OrthoDB" id="9807021at2"/>
<dbReference type="PROSITE" id="PS50111">
    <property type="entry name" value="CHEMOTAXIS_TRANSDUC_2"/>
    <property type="match status" value="1"/>
</dbReference>
<name>W6NH51_CLOTY</name>
<dbReference type="InterPro" id="IPR004089">
    <property type="entry name" value="MCPsignal_dom"/>
</dbReference>
<dbReference type="Pfam" id="PF00015">
    <property type="entry name" value="MCPsignal"/>
    <property type="match status" value="1"/>
</dbReference>
<reference evidence="4 5" key="1">
    <citation type="journal article" date="2015" name="Genome Announc.">
        <title>Draft Genome Sequence of Clostridium tyrobutyricum Strain DIVETGP, Isolated from Cow's Milk for Grana Padano Production.</title>
        <authorList>
            <person name="Soggiu A."/>
            <person name="Piras C."/>
            <person name="Gaiarsa S."/>
            <person name="Sassera D."/>
            <person name="Roncada P."/>
            <person name="Bendixen E."/>
            <person name="Brasca M."/>
            <person name="Bonizzi L."/>
        </authorList>
    </citation>
    <scope>NUCLEOTIDE SEQUENCE [LARGE SCALE GENOMIC DNA]</scope>
    <source>
        <strain evidence="4 5">DIVETGP</strain>
    </source>
</reference>
<dbReference type="Gene3D" id="1.10.287.950">
    <property type="entry name" value="Methyl-accepting chemotaxis protein"/>
    <property type="match status" value="1"/>
</dbReference>
<gene>
    <name evidence="4" type="ORF">CTDIVETGP_1502</name>
</gene>
<dbReference type="AlphaFoldDB" id="W6NH51"/>
<keyword evidence="1 2" id="KW-0807">Transducer</keyword>
<proteinExistence type="predicted"/>
<dbReference type="RefSeq" id="WP_017752443.1">
    <property type="nucleotide sequence ID" value="NZ_CBXI010000024.1"/>
</dbReference>
<sequence>MLKKGILEAYLHVMPKLKDILREDIAVAIADTTTFLSYRPGDALDVKINIGSSVPTDIMLYKTLKDGKSYSEIVSKEIFGISFKEITYPIKDSNGNVIGGIGIGKSLDEQFKVEESADTLFSSLEETSASIEEINAGAEKLLNMIDNLAEITQQTEKEISESNEIISMIGNIASQSNLLGLNAAIEAARAGEQGKGFTVVANEMRKLAKSSSKSSKKISEILLEMNKNIKNIFNIVNQVQSVSESQSAATEEITATLEQITQSAQTMSDIAKVK</sequence>